<dbReference type="PANTHER" id="PTHR43685">
    <property type="entry name" value="GLYCOSYLTRANSFERASE"/>
    <property type="match status" value="1"/>
</dbReference>
<name>A0A495XB69_9PSEU</name>
<dbReference type="OrthoDB" id="9787979at2"/>
<feature type="domain" description="Glycosyltransferase 2-like" evidence="4">
    <location>
        <begin position="5"/>
        <end position="159"/>
    </location>
</feature>
<evidence type="ECO:0000256" key="3">
    <source>
        <dbReference type="ARBA" id="ARBA00022679"/>
    </source>
</evidence>
<dbReference type="Gene3D" id="3.90.550.10">
    <property type="entry name" value="Spore Coat Polysaccharide Biosynthesis Protein SpsA, Chain A"/>
    <property type="match status" value="1"/>
</dbReference>
<sequence length="281" mass="30934">MEGTTVVIATRDRVADLTRTLTRLAELDVPVVVVDNGSSDDTVRVSRRFPRVEVLPMGRNLGAIARNHGVRHASTPYVAFSDDDSWWSPDALPRAEDLFSRHPRLGLIAAKTLVEPSGRVDPICEDMASSPLGQSADLPGPSVFGFLCCASIVRRSAFLEVGGFHPLLFFRGEERLFAWDLAARGWACAYVDSVTAHHHPSPTRASPSAGRRRELRNDLLTTWLRRPPAVAIRAALHLARQAAHDPAARGALAEALLRLRPVLRSRHRLPPHVEQQIGRMA</sequence>
<protein>
    <submittedName>
        <fullName evidence="5">GT2 family glycosyltransferase</fullName>
    </submittedName>
</protein>
<keyword evidence="3 5" id="KW-0808">Transferase</keyword>
<dbReference type="Pfam" id="PF00535">
    <property type="entry name" value="Glycos_transf_2"/>
    <property type="match status" value="1"/>
</dbReference>
<dbReference type="RefSeq" id="WP_121220013.1">
    <property type="nucleotide sequence ID" value="NZ_JBIUBA010000007.1"/>
</dbReference>
<dbReference type="Proteomes" id="UP000272729">
    <property type="component" value="Unassembled WGS sequence"/>
</dbReference>
<dbReference type="InterPro" id="IPR001173">
    <property type="entry name" value="Glyco_trans_2-like"/>
</dbReference>
<organism evidence="5 6">
    <name type="scientific">Saccharothrix variisporea</name>
    <dbReference type="NCBI Taxonomy" id="543527"/>
    <lineage>
        <taxon>Bacteria</taxon>
        <taxon>Bacillati</taxon>
        <taxon>Actinomycetota</taxon>
        <taxon>Actinomycetes</taxon>
        <taxon>Pseudonocardiales</taxon>
        <taxon>Pseudonocardiaceae</taxon>
        <taxon>Saccharothrix</taxon>
    </lineage>
</organism>
<comment type="caution">
    <text evidence="5">The sequence shown here is derived from an EMBL/GenBank/DDBJ whole genome shotgun (WGS) entry which is preliminary data.</text>
</comment>
<reference evidence="5 6" key="1">
    <citation type="submission" date="2018-10" db="EMBL/GenBank/DDBJ databases">
        <title>Sequencing the genomes of 1000 actinobacteria strains.</title>
        <authorList>
            <person name="Klenk H.-P."/>
        </authorList>
    </citation>
    <scope>NUCLEOTIDE SEQUENCE [LARGE SCALE GENOMIC DNA]</scope>
    <source>
        <strain evidence="5 6">DSM 43911</strain>
    </source>
</reference>
<comment type="similarity">
    <text evidence="1">Belongs to the glycosyltransferase 2 family.</text>
</comment>
<keyword evidence="6" id="KW-1185">Reference proteome</keyword>
<dbReference type="EMBL" id="RBXR01000001">
    <property type="protein sequence ID" value="RKT68768.1"/>
    <property type="molecule type" value="Genomic_DNA"/>
</dbReference>
<keyword evidence="2" id="KW-0328">Glycosyltransferase</keyword>
<dbReference type="GO" id="GO:0016757">
    <property type="term" value="F:glycosyltransferase activity"/>
    <property type="evidence" value="ECO:0007669"/>
    <property type="project" value="UniProtKB-KW"/>
</dbReference>
<accession>A0A495XB69</accession>
<proteinExistence type="inferred from homology"/>
<evidence type="ECO:0000259" key="4">
    <source>
        <dbReference type="Pfam" id="PF00535"/>
    </source>
</evidence>
<evidence type="ECO:0000313" key="5">
    <source>
        <dbReference type="EMBL" id="RKT68768.1"/>
    </source>
</evidence>
<dbReference type="SUPFAM" id="SSF53448">
    <property type="entry name" value="Nucleotide-diphospho-sugar transferases"/>
    <property type="match status" value="1"/>
</dbReference>
<gene>
    <name evidence="5" type="ORF">DFJ66_1961</name>
</gene>
<dbReference type="PANTHER" id="PTHR43685:SF5">
    <property type="entry name" value="GLYCOSYLTRANSFERASE EPSE-RELATED"/>
    <property type="match status" value="1"/>
</dbReference>
<evidence type="ECO:0000313" key="6">
    <source>
        <dbReference type="Proteomes" id="UP000272729"/>
    </source>
</evidence>
<dbReference type="InterPro" id="IPR050834">
    <property type="entry name" value="Glycosyltransf_2"/>
</dbReference>
<evidence type="ECO:0000256" key="1">
    <source>
        <dbReference type="ARBA" id="ARBA00006739"/>
    </source>
</evidence>
<dbReference type="AlphaFoldDB" id="A0A495XB69"/>
<evidence type="ECO:0000256" key="2">
    <source>
        <dbReference type="ARBA" id="ARBA00022676"/>
    </source>
</evidence>
<dbReference type="InterPro" id="IPR029044">
    <property type="entry name" value="Nucleotide-diphossugar_trans"/>
</dbReference>